<dbReference type="SUPFAM" id="SSF55729">
    <property type="entry name" value="Acyl-CoA N-acyltransferases (Nat)"/>
    <property type="match status" value="1"/>
</dbReference>
<dbReference type="PROSITE" id="PS51186">
    <property type="entry name" value="GNAT"/>
    <property type="match status" value="1"/>
</dbReference>
<dbReference type="InterPro" id="IPR016181">
    <property type="entry name" value="Acyl_CoA_acyltransferase"/>
</dbReference>
<evidence type="ECO:0000259" key="1">
    <source>
        <dbReference type="PROSITE" id="PS51186"/>
    </source>
</evidence>
<reference evidence="2 3" key="2">
    <citation type="journal article" date="2021" name="Int. J. Syst. Evol. Microbiol.">
        <title>Roseibium litorale sp. nov., isolated from a tidal flat sediment and proposal for the reclassification of Labrenzia polysiphoniae as Roseibium polysiphoniae comb. nov.</title>
        <authorList>
            <person name="Liu Y."/>
            <person name="Pei T."/>
            <person name="Du J."/>
            <person name="Chao M."/>
            <person name="Deng M.R."/>
            <person name="Zhu H."/>
        </authorList>
    </citation>
    <scope>NUCLEOTIDE SEQUENCE [LARGE SCALE GENOMIC DNA]</scope>
    <source>
        <strain evidence="2 3">4C16A</strain>
    </source>
</reference>
<gene>
    <name evidence="2" type="ORF">IG616_14230</name>
</gene>
<protein>
    <submittedName>
        <fullName evidence="2">GNAT family N-acetyltransferase</fullName>
    </submittedName>
</protein>
<dbReference type="Proteomes" id="UP000632063">
    <property type="component" value="Unassembled WGS sequence"/>
</dbReference>
<proteinExistence type="predicted"/>
<reference evidence="3" key="1">
    <citation type="submission" date="2020-09" db="EMBL/GenBank/DDBJ databases">
        <title>The genome sequence of strain Labrenzia suaedae 4C16A.</title>
        <authorList>
            <person name="Liu Y."/>
        </authorList>
    </citation>
    <scope>NUCLEOTIDE SEQUENCE [LARGE SCALE GENOMIC DNA]</scope>
    <source>
        <strain evidence="3">4C16A</strain>
    </source>
</reference>
<feature type="domain" description="N-acetyltransferase" evidence="1">
    <location>
        <begin position="7"/>
        <end position="172"/>
    </location>
</feature>
<accession>A0ABR9CPD2</accession>
<evidence type="ECO:0000313" key="2">
    <source>
        <dbReference type="EMBL" id="MBD8892697.1"/>
    </source>
</evidence>
<dbReference type="EMBL" id="JACYXI010000008">
    <property type="protein sequence ID" value="MBD8892697.1"/>
    <property type="molecule type" value="Genomic_DNA"/>
</dbReference>
<dbReference type="InterPro" id="IPR051531">
    <property type="entry name" value="N-acetyltransferase"/>
</dbReference>
<sequence length="172" mass="19562">MIETERLILRHWQDEHFEAFADMHCDPTVMADLGGPVTINMSKEKFERYRRAEIEHGIARWAVEDRNGLFLGYAGVMPRMSTEHPLGPHHEIGWRFKKSAWGQGYATESAKAALSHVAKEASLADILSYTGPENLRSQAVMARIGLVRKPSLDFLLPIEDDKVWHGLVWTLP</sequence>
<dbReference type="RefSeq" id="WP_192148818.1">
    <property type="nucleotide sequence ID" value="NZ_JACYXI010000008.1"/>
</dbReference>
<dbReference type="PANTHER" id="PTHR43792">
    <property type="entry name" value="GNAT FAMILY, PUTATIVE (AFU_ORTHOLOGUE AFUA_3G00765)-RELATED-RELATED"/>
    <property type="match status" value="1"/>
</dbReference>
<keyword evidence="3" id="KW-1185">Reference proteome</keyword>
<organism evidence="2 3">
    <name type="scientific">Roseibium litorale</name>
    <dbReference type="NCBI Taxonomy" id="2803841"/>
    <lineage>
        <taxon>Bacteria</taxon>
        <taxon>Pseudomonadati</taxon>
        <taxon>Pseudomonadota</taxon>
        <taxon>Alphaproteobacteria</taxon>
        <taxon>Hyphomicrobiales</taxon>
        <taxon>Stappiaceae</taxon>
        <taxon>Roseibium</taxon>
    </lineage>
</organism>
<dbReference type="PANTHER" id="PTHR43792:SF1">
    <property type="entry name" value="N-ACETYLTRANSFERASE DOMAIN-CONTAINING PROTEIN"/>
    <property type="match status" value="1"/>
</dbReference>
<name>A0ABR9CPD2_9HYPH</name>
<dbReference type="Pfam" id="PF13302">
    <property type="entry name" value="Acetyltransf_3"/>
    <property type="match status" value="1"/>
</dbReference>
<evidence type="ECO:0000313" key="3">
    <source>
        <dbReference type="Proteomes" id="UP000632063"/>
    </source>
</evidence>
<dbReference type="InterPro" id="IPR000182">
    <property type="entry name" value="GNAT_dom"/>
</dbReference>
<comment type="caution">
    <text evidence="2">The sequence shown here is derived from an EMBL/GenBank/DDBJ whole genome shotgun (WGS) entry which is preliminary data.</text>
</comment>
<dbReference type="Gene3D" id="3.40.630.30">
    <property type="match status" value="1"/>
</dbReference>